<dbReference type="Pfam" id="PF02212">
    <property type="entry name" value="GED"/>
    <property type="match status" value="1"/>
</dbReference>
<evidence type="ECO:0000313" key="1">
    <source>
        <dbReference type="EMBL" id="VDP01543.1"/>
    </source>
</evidence>
<dbReference type="GO" id="GO:0005525">
    <property type="term" value="F:GTP binding"/>
    <property type="evidence" value="ECO:0007669"/>
    <property type="project" value="InterPro"/>
</dbReference>
<name>A0A183M9E3_9TREM</name>
<dbReference type="InterPro" id="IPR020850">
    <property type="entry name" value="GED_dom"/>
</dbReference>
<evidence type="ECO:0000313" key="2">
    <source>
        <dbReference type="Proteomes" id="UP000277204"/>
    </source>
</evidence>
<reference evidence="1 2" key="1">
    <citation type="submission" date="2018-11" db="EMBL/GenBank/DDBJ databases">
        <authorList>
            <consortium name="Pathogen Informatics"/>
        </authorList>
    </citation>
    <scope>NUCLEOTIDE SEQUENCE [LARGE SCALE GENOMIC DNA]</scope>
    <source>
        <strain evidence="1 2">Zambia</strain>
    </source>
</reference>
<dbReference type="GO" id="GO:0003924">
    <property type="term" value="F:GTPase activity"/>
    <property type="evidence" value="ECO:0007669"/>
    <property type="project" value="InterPro"/>
</dbReference>
<dbReference type="Gene3D" id="1.20.120.1240">
    <property type="entry name" value="Dynamin, middle domain"/>
    <property type="match status" value="1"/>
</dbReference>
<keyword evidence="2" id="KW-1185">Reference proteome</keyword>
<dbReference type="Proteomes" id="UP000277204">
    <property type="component" value="Unassembled WGS sequence"/>
</dbReference>
<sequence length="66" mass="7834">MHFLVNFVKDNLQSELVGKLYKQDEYNALLQESERVAQRRREASEMLKALQKASMIIGEIRETHLW</sequence>
<dbReference type="AlphaFoldDB" id="A0A183M9E3"/>
<proteinExistence type="predicted"/>
<accession>A0A183M9E3</accession>
<dbReference type="SMART" id="SM00302">
    <property type="entry name" value="GED"/>
    <property type="match status" value="1"/>
</dbReference>
<dbReference type="InterPro" id="IPR003130">
    <property type="entry name" value="GED"/>
</dbReference>
<dbReference type="STRING" id="48269.A0A183M9E3"/>
<gene>
    <name evidence="1" type="ORF">SMRZ_LOCUS12668</name>
</gene>
<organism evidence="1 2">
    <name type="scientific">Schistosoma margrebowiei</name>
    <dbReference type="NCBI Taxonomy" id="48269"/>
    <lineage>
        <taxon>Eukaryota</taxon>
        <taxon>Metazoa</taxon>
        <taxon>Spiralia</taxon>
        <taxon>Lophotrochozoa</taxon>
        <taxon>Platyhelminthes</taxon>
        <taxon>Trematoda</taxon>
        <taxon>Digenea</taxon>
        <taxon>Strigeidida</taxon>
        <taxon>Schistosomatoidea</taxon>
        <taxon>Schistosomatidae</taxon>
        <taxon>Schistosoma</taxon>
    </lineage>
</organism>
<protein>
    <submittedName>
        <fullName evidence="1">Uncharacterized protein</fullName>
    </submittedName>
</protein>
<dbReference type="PROSITE" id="PS51388">
    <property type="entry name" value="GED"/>
    <property type="match status" value="1"/>
</dbReference>
<dbReference type="EMBL" id="UZAI01008266">
    <property type="protein sequence ID" value="VDP01543.1"/>
    <property type="molecule type" value="Genomic_DNA"/>
</dbReference>